<name>A0A1Q9LRI2_9PSEU</name>
<protein>
    <recommendedName>
        <fullName evidence="4">Glutamate mutase</fullName>
    </recommendedName>
</protein>
<dbReference type="OrthoDB" id="9769453at2"/>
<evidence type="ECO:0008006" key="4">
    <source>
        <dbReference type="Google" id="ProtNLM"/>
    </source>
</evidence>
<evidence type="ECO:0000313" key="2">
    <source>
        <dbReference type="EMBL" id="OLR94646.1"/>
    </source>
</evidence>
<organism evidence="2 3">
    <name type="scientific">Actinokineospora bangkokensis</name>
    <dbReference type="NCBI Taxonomy" id="1193682"/>
    <lineage>
        <taxon>Bacteria</taxon>
        <taxon>Bacillati</taxon>
        <taxon>Actinomycetota</taxon>
        <taxon>Actinomycetes</taxon>
        <taxon>Pseudonocardiales</taxon>
        <taxon>Pseudonocardiaceae</taxon>
        <taxon>Actinokineospora</taxon>
    </lineage>
</organism>
<gene>
    <name evidence="2" type="ORF">BJP25_13050</name>
</gene>
<comment type="caution">
    <text evidence="2">The sequence shown here is derived from an EMBL/GenBank/DDBJ whole genome shotgun (WGS) entry which is preliminary data.</text>
</comment>
<accession>A0A1Q9LRI2</accession>
<evidence type="ECO:0000256" key="1">
    <source>
        <dbReference type="SAM" id="MobiDB-lite"/>
    </source>
</evidence>
<keyword evidence="3" id="KW-1185">Reference proteome</keyword>
<feature type="region of interest" description="Disordered" evidence="1">
    <location>
        <begin position="407"/>
        <end position="428"/>
    </location>
</feature>
<dbReference type="InterPro" id="IPR006230">
    <property type="entry name" value="MutL"/>
</dbReference>
<dbReference type="Proteomes" id="UP000186040">
    <property type="component" value="Unassembled WGS sequence"/>
</dbReference>
<dbReference type="RefSeq" id="WP_075974025.1">
    <property type="nucleotide sequence ID" value="NZ_MKQR01000007.1"/>
</dbReference>
<reference evidence="2 3" key="1">
    <citation type="submission" date="2016-10" db="EMBL/GenBank/DDBJ databases">
        <title>The Draft Genome Sequence of Actinokineospora bangkokensis 44EHWT reveals the biosynthetic pathway of antifungal compounds Thailandins with unusual extender unit butylmalonyl-CoA.</title>
        <authorList>
            <person name="Greule A."/>
            <person name="Intra B."/>
            <person name="Flemming S."/>
            <person name="Rommel M.G."/>
            <person name="Panbangred W."/>
            <person name="Bechthold A."/>
        </authorList>
    </citation>
    <scope>NUCLEOTIDE SEQUENCE [LARGE SCALE GENOMIC DNA]</scope>
    <source>
        <strain evidence="2 3">44EHW</strain>
    </source>
</reference>
<evidence type="ECO:0000313" key="3">
    <source>
        <dbReference type="Proteomes" id="UP000186040"/>
    </source>
</evidence>
<proteinExistence type="predicted"/>
<dbReference type="STRING" id="1193682.BJP25_13050"/>
<feature type="compositionally biased region" description="Polar residues" evidence="1">
    <location>
        <begin position="411"/>
        <end position="428"/>
    </location>
</feature>
<sequence length="428" mass="43458">MSAADPVPPADPVLLVDIGSTVVKVCAHDGTRPGPVRLVPRDPAVAPGEQVLALAGGAPRLRVCSSANGGLRVGVLGLTRGHSTAAAVRAAVAAGGNVVYADLLGLPRDTPAPPVDVLVLVGGVDGADPVHLRDRLGRAPQAGRPHEVLVWAGADEPGVVAGLPVDHVVPNVLDHRLRPATGALADLVSGLYVEDLVDSKGLRALAGRTEVAVWPTPAVVSLAAGTLAAGGAPFPDVTTPFIVVDVGGATTDAYYCAELRAGTARPAPGESVVRRVFTDLGVVASLPALRQAVTTHPGLLDLAAALDPDDHRERYHQLCAGDWPPGPTAFLACLYLALHRLVDPARGPEVDPSGVVGLLVTGGAKGGADTDAVRRVAAAALGVPEARWHLRLDTGYELWAHGLAAVPGATGQPSTRKTSADSCAASSD</sequence>
<dbReference type="EMBL" id="MKQR01000007">
    <property type="protein sequence ID" value="OLR94646.1"/>
    <property type="molecule type" value="Genomic_DNA"/>
</dbReference>
<dbReference type="AlphaFoldDB" id="A0A1Q9LRI2"/>
<dbReference type="Pfam" id="PF13941">
    <property type="entry name" value="MutL"/>
    <property type="match status" value="1"/>
</dbReference>